<feature type="signal peptide" evidence="1">
    <location>
        <begin position="1"/>
        <end position="22"/>
    </location>
</feature>
<evidence type="ECO:0000256" key="1">
    <source>
        <dbReference type="SAM" id="SignalP"/>
    </source>
</evidence>
<evidence type="ECO:0000313" key="4">
    <source>
        <dbReference type="Proteomes" id="UP000466966"/>
    </source>
</evidence>
<dbReference type="InterPro" id="IPR032710">
    <property type="entry name" value="NTF2-like_dom_sf"/>
</dbReference>
<dbReference type="CDD" id="cd00531">
    <property type="entry name" value="NTF2_like"/>
    <property type="match status" value="1"/>
</dbReference>
<gene>
    <name evidence="3" type="ORF">GRI99_03645</name>
</gene>
<dbReference type="RefSeq" id="WP_160770603.1">
    <property type="nucleotide sequence ID" value="NZ_WTYV01000001.1"/>
</dbReference>
<evidence type="ECO:0000259" key="2">
    <source>
        <dbReference type="Pfam" id="PF14534"/>
    </source>
</evidence>
<dbReference type="EMBL" id="WTYV01000001">
    <property type="protein sequence ID" value="MXO70725.1"/>
    <property type="molecule type" value="Genomic_DNA"/>
</dbReference>
<dbReference type="SUPFAM" id="SSF54427">
    <property type="entry name" value="NTF2-like"/>
    <property type="match status" value="1"/>
</dbReference>
<reference evidence="3 4" key="1">
    <citation type="submission" date="2019-12" db="EMBL/GenBank/DDBJ databases">
        <title>Genomic-based taxomic classification of the family Erythrobacteraceae.</title>
        <authorList>
            <person name="Xu L."/>
        </authorList>
    </citation>
    <scope>NUCLEOTIDE SEQUENCE [LARGE SCALE GENOMIC DNA]</scope>
    <source>
        <strain evidence="3 4">M0322</strain>
    </source>
</reference>
<sequence length="171" mass="17601">MKINRFTALKAALVLAPALLLAACGSTDPAESIEAIRQTEQAQLDSIAGKDLVGAVRLYTDDARLVRPDGSVLQGGEAIAEAYGDLMEDPNFQLTIEPQDGWAAESGDLAVLTSAVSLTTTDAATGQPVTQQLSSETVWTRATGATWKIVSAYTAPAAPAAAAPAEATAAE</sequence>
<dbReference type="InterPro" id="IPR027843">
    <property type="entry name" value="DUF4440"/>
</dbReference>
<dbReference type="Gene3D" id="3.10.450.50">
    <property type="match status" value="1"/>
</dbReference>
<feature type="domain" description="DUF4440" evidence="2">
    <location>
        <begin position="36"/>
        <end position="149"/>
    </location>
</feature>
<dbReference type="Proteomes" id="UP000466966">
    <property type="component" value="Unassembled WGS sequence"/>
</dbReference>
<keyword evidence="4" id="KW-1185">Reference proteome</keyword>
<dbReference type="OrthoDB" id="7409175at2"/>
<proteinExistence type="predicted"/>
<organism evidence="3 4">
    <name type="scientific">Alteraurantiacibacter buctensis</name>
    <dbReference type="NCBI Taxonomy" id="1503981"/>
    <lineage>
        <taxon>Bacteria</taxon>
        <taxon>Pseudomonadati</taxon>
        <taxon>Pseudomonadota</taxon>
        <taxon>Alphaproteobacteria</taxon>
        <taxon>Sphingomonadales</taxon>
        <taxon>Erythrobacteraceae</taxon>
        <taxon>Alteraurantiacibacter</taxon>
    </lineage>
</organism>
<accession>A0A844YQV8</accession>
<name>A0A844YQV8_9SPHN</name>
<dbReference type="Pfam" id="PF14534">
    <property type="entry name" value="DUF4440"/>
    <property type="match status" value="1"/>
</dbReference>
<protein>
    <submittedName>
        <fullName evidence="3">DUF4440 domain-containing protein</fullName>
    </submittedName>
</protein>
<dbReference type="AlphaFoldDB" id="A0A844YQV8"/>
<dbReference type="PROSITE" id="PS51257">
    <property type="entry name" value="PROKAR_LIPOPROTEIN"/>
    <property type="match status" value="1"/>
</dbReference>
<comment type="caution">
    <text evidence="3">The sequence shown here is derived from an EMBL/GenBank/DDBJ whole genome shotgun (WGS) entry which is preliminary data.</text>
</comment>
<feature type="chain" id="PRO_5032385283" evidence="1">
    <location>
        <begin position="23"/>
        <end position="171"/>
    </location>
</feature>
<keyword evidence="1" id="KW-0732">Signal</keyword>
<evidence type="ECO:0000313" key="3">
    <source>
        <dbReference type="EMBL" id="MXO70725.1"/>
    </source>
</evidence>